<organism evidence="2 3">
    <name type="scientific">Helobdella robusta</name>
    <name type="common">Californian leech</name>
    <dbReference type="NCBI Taxonomy" id="6412"/>
    <lineage>
        <taxon>Eukaryota</taxon>
        <taxon>Metazoa</taxon>
        <taxon>Spiralia</taxon>
        <taxon>Lophotrochozoa</taxon>
        <taxon>Annelida</taxon>
        <taxon>Clitellata</taxon>
        <taxon>Hirudinea</taxon>
        <taxon>Rhynchobdellida</taxon>
        <taxon>Glossiphoniidae</taxon>
        <taxon>Helobdella</taxon>
    </lineage>
</organism>
<keyword evidence="3" id="KW-1185">Reference proteome</keyword>
<dbReference type="CTD" id="20196748"/>
<dbReference type="RefSeq" id="XP_009019156.1">
    <property type="nucleotide sequence ID" value="XM_009020908.1"/>
</dbReference>
<reference evidence="2" key="3">
    <citation type="submission" date="2015-06" db="UniProtKB">
        <authorList>
            <consortium name="EnsemblMetazoa"/>
        </authorList>
    </citation>
    <scope>IDENTIFICATION</scope>
</reference>
<dbReference type="EMBL" id="KB096716">
    <property type="protein sequence ID" value="ESO02942.1"/>
    <property type="molecule type" value="Genomic_DNA"/>
</dbReference>
<dbReference type="EMBL" id="AMQM01004908">
    <property type="status" value="NOT_ANNOTATED_CDS"/>
    <property type="molecule type" value="Genomic_DNA"/>
</dbReference>
<proteinExistence type="predicted"/>
<sequence length="72" mass="8037">SIRHIRPILTVEMASTLARCLVLSCLDYCNSLLHGTPAYLISSHQFIQNRLAKLVLELHRLSSSSSSLAHLH</sequence>
<dbReference type="InParanoid" id="T1EJJ8"/>
<dbReference type="KEGG" id="hro:HELRODRAFT_145270"/>
<evidence type="ECO:0000313" key="3">
    <source>
        <dbReference type="Proteomes" id="UP000015101"/>
    </source>
</evidence>
<dbReference type="HOGENOM" id="CLU_2747328_0_0_1"/>
<reference evidence="3" key="1">
    <citation type="submission" date="2012-12" db="EMBL/GenBank/DDBJ databases">
        <authorList>
            <person name="Hellsten U."/>
            <person name="Grimwood J."/>
            <person name="Chapman J.A."/>
            <person name="Shapiro H."/>
            <person name="Aerts A."/>
            <person name="Otillar R.P."/>
            <person name="Terry A.Y."/>
            <person name="Boore J.L."/>
            <person name="Simakov O."/>
            <person name="Marletaz F."/>
            <person name="Cho S.-J."/>
            <person name="Edsinger-Gonzales E."/>
            <person name="Havlak P."/>
            <person name="Kuo D.-H."/>
            <person name="Larsson T."/>
            <person name="Lv J."/>
            <person name="Arendt D."/>
            <person name="Savage R."/>
            <person name="Osoegawa K."/>
            <person name="de Jong P."/>
            <person name="Lindberg D.R."/>
            <person name="Seaver E.C."/>
            <person name="Weisblat D.A."/>
            <person name="Putnam N.H."/>
            <person name="Grigoriev I.V."/>
            <person name="Rokhsar D.S."/>
        </authorList>
    </citation>
    <scope>NUCLEOTIDE SEQUENCE</scope>
</reference>
<gene>
    <name evidence="2" type="primary">20196748</name>
    <name evidence="1" type="ORF">HELRODRAFT_145270</name>
</gene>
<dbReference type="Proteomes" id="UP000015101">
    <property type="component" value="Unassembled WGS sequence"/>
</dbReference>
<evidence type="ECO:0000313" key="1">
    <source>
        <dbReference type="EMBL" id="ESO02942.1"/>
    </source>
</evidence>
<dbReference type="EnsemblMetazoa" id="HelroT145270">
    <property type="protein sequence ID" value="HelroP145270"/>
    <property type="gene ID" value="HelroG145270"/>
</dbReference>
<dbReference type="AlphaFoldDB" id="T1EJJ8"/>
<accession>T1EJJ8</accession>
<dbReference type="GeneID" id="20196748"/>
<dbReference type="OrthoDB" id="6155763at2759"/>
<name>T1EJJ8_HELRO</name>
<reference evidence="1 3" key="2">
    <citation type="journal article" date="2013" name="Nature">
        <title>Insights into bilaterian evolution from three spiralian genomes.</title>
        <authorList>
            <person name="Simakov O."/>
            <person name="Marletaz F."/>
            <person name="Cho S.J."/>
            <person name="Edsinger-Gonzales E."/>
            <person name="Havlak P."/>
            <person name="Hellsten U."/>
            <person name="Kuo D.H."/>
            <person name="Larsson T."/>
            <person name="Lv J."/>
            <person name="Arendt D."/>
            <person name="Savage R."/>
            <person name="Osoegawa K."/>
            <person name="de Jong P."/>
            <person name="Grimwood J."/>
            <person name="Chapman J.A."/>
            <person name="Shapiro H."/>
            <person name="Aerts A."/>
            <person name="Otillar R.P."/>
            <person name="Terry A.Y."/>
            <person name="Boore J.L."/>
            <person name="Grigoriev I.V."/>
            <person name="Lindberg D.R."/>
            <person name="Seaver E.C."/>
            <person name="Weisblat D.A."/>
            <person name="Putnam N.H."/>
            <person name="Rokhsar D.S."/>
        </authorList>
    </citation>
    <scope>NUCLEOTIDE SEQUENCE</scope>
</reference>
<evidence type="ECO:0000313" key="2">
    <source>
        <dbReference type="EnsemblMetazoa" id="HelroP145270"/>
    </source>
</evidence>
<protein>
    <submittedName>
        <fullName evidence="1 2">Uncharacterized protein</fullName>
    </submittedName>
</protein>